<evidence type="ECO:0000313" key="2">
    <source>
        <dbReference type="EMBL" id="GHA68921.1"/>
    </source>
</evidence>
<dbReference type="SUPFAM" id="SSF54427">
    <property type="entry name" value="NTF2-like"/>
    <property type="match status" value="1"/>
</dbReference>
<accession>A0A8J3CGN5</accession>
<evidence type="ECO:0000313" key="3">
    <source>
        <dbReference type="Proteomes" id="UP000614287"/>
    </source>
</evidence>
<sequence>MSTFLEQFSKSFTQINKDTLHALKSLYTTDVVFIDPLHQINGLETLTGYFEQMYENIDTITFMMHSHDEANDSEGYLRWRMRFSHPRLNSGRIIEVEGCSHIRWVDNKVYYHRDYFDAGAMLYEQLPIMGRVIAWLKRRLA</sequence>
<dbReference type="InterPro" id="IPR037401">
    <property type="entry name" value="SnoaL-like"/>
</dbReference>
<dbReference type="RefSeq" id="WP_189491702.1">
    <property type="nucleotide sequence ID" value="NZ_BMZG01000003.1"/>
</dbReference>
<dbReference type="Gene3D" id="3.10.450.50">
    <property type="match status" value="1"/>
</dbReference>
<evidence type="ECO:0000259" key="1">
    <source>
        <dbReference type="Pfam" id="PF12680"/>
    </source>
</evidence>
<keyword evidence="3" id="KW-1185">Reference proteome</keyword>
<feature type="domain" description="SnoaL-like" evidence="1">
    <location>
        <begin position="12"/>
        <end position="112"/>
    </location>
</feature>
<organism evidence="2 3">
    <name type="scientific">Formosimonas limnophila</name>
    <dbReference type="NCBI Taxonomy" id="1384487"/>
    <lineage>
        <taxon>Bacteria</taxon>
        <taxon>Pseudomonadati</taxon>
        <taxon>Pseudomonadota</taxon>
        <taxon>Betaproteobacteria</taxon>
        <taxon>Burkholderiales</taxon>
        <taxon>Burkholderiaceae</taxon>
        <taxon>Formosimonas</taxon>
    </lineage>
</organism>
<protein>
    <submittedName>
        <fullName evidence="2">Transcriptional regulator</fullName>
    </submittedName>
</protein>
<name>A0A8J3CGN5_9BURK</name>
<dbReference type="EMBL" id="BMZG01000003">
    <property type="protein sequence ID" value="GHA68921.1"/>
    <property type="molecule type" value="Genomic_DNA"/>
</dbReference>
<dbReference type="AlphaFoldDB" id="A0A8J3CGN5"/>
<gene>
    <name evidence="2" type="ORF">GCM10009007_07120</name>
</gene>
<dbReference type="Pfam" id="PF12680">
    <property type="entry name" value="SnoaL_2"/>
    <property type="match status" value="1"/>
</dbReference>
<dbReference type="InterPro" id="IPR032710">
    <property type="entry name" value="NTF2-like_dom_sf"/>
</dbReference>
<reference evidence="2" key="2">
    <citation type="submission" date="2020-09" db="EMBL/GenBank/DDBJ databases">
        <authorList>
            <person name="Sun Q."/>
            <person name="Kim S."/>
        </authorList>
    </citation>
    <scope>NUCLEOTIDE SEQUENCE</scope>
    <source>
        <strain evidence="2">KCTC 32501</strain>
    </source>
</reference>
<dbReference type="Proteomes" id="UP000614287">
    <property type="component" value="Unassembled WGS sequence"/>
</dbReference>
<comment type="caution">
    <text evidence="2">The sequence shown here is derived from an EMBL/GenBank/DDBJ whole genome shotgun (WGS) entry which is preliminary data.</text>
</comment>
<proteinExistence type="predicted"/>
<reference evidence="2" key="1">
    <citation type="journal article" date="2014" name="Int. J. Syst. Evol. Microbiol.">
        <title>Complete genome sequence of Corynebacterium casei LMG S-19264T (=DSM 44701T), isolated from a smear-ripened cheese.</title>
        <authorList>
            <consortium name="US DOE Joint Genome Institute (JGI-PGF)"/>
            <person name="Walter F."/>
            <person name="Albersmeier A."/>
            <person name="Kalinowski J."/>
            <person name="Ruckert C."/>
        </authorList>
    </citation>
    <scope>NUCLEOTIDE SEQUENCE</scope>
    <source>
        <strain evidence="2">KCTC 32501</strain>
    </source>
</reference>